<proteinExistence type="predicted"/>
<feature type="transmembrane region" description="Helical" evidence="7">
    <location>
        <begin position="186"/>
        <end position="207"/>
    </location>
</feature>
<feature type="region of interest" description="Disordered" evidence="6">
    <location>
        <begin position="434"/>
        <end position="468"/>
    </location>
</feature>
<dbReference type="Proteomes" id="UP000598775">
    <property type="component" value="Unassembled WGS sequence"/>
</dbReference>
<organism evidence="8 9">
    <name type="scientific">Subtercola lobariae</name>
    <dbReference type="NCBI Taxonomy" id="1588641"/>
    <lineage>
        <taxon>Bacteria</taxon>
        <taxon>Bacillati</taxon>
        <taxon>Actinomycetota</taxon>
        <taxon>Actinomycetes</taxon>
        <taxon>Micrococcales</taxon>
        <taxon>Microbacteriaceae</taxon>
        <taxon>Subtercola</taxon>
    </lineage>
</organism>
<sequence>MSMVSSTALTKVGVMGLAGVLGIITSRMIIANFGTEAYAQYGLLSSFPTLLPFADLGIAAVVINAVAGSAAPRTDDFVRRTIVTAFRILLVSGGILIAIGALITVAGWWPALLGKGLISDGGSTAAFLCLAVFGLVIPLTVGQRILVGLKKTNVQVATQAVVAPFMLLVIGAFVVFAVPAGTYLAVVSYVASALVSVICLLIAAHALKPQVGAAIREIPHVRSYRGVPAIGLAWPMLVQMVALPVAMQTGRLMLSHFGTVDELAQYNLSSQLFGIVLQTIAAAGLSLWPIYAAARSANRIESPARPVLWFMAGGLVMGIGLALVSPLLAQFVSGGKIQLNGWLLASFVVFVALQAAKYPLGMYMTDKRGLTFQVAPILVMVPLNLGLSWLLIPFVGAAGPVIASAASVALCQVAPNFWYVWRDLGARRAAAAPGPAAETKAGSEPISGTVTMSSTQTKAGTQTGGGHV</sequence>
<dbReference type="PANTHER" id="PTHR30250">
    <property type="entry name" value="PST FAMILY PREDICTED COLANIC ACID TRANSPORTER"/>
    <property type="match status" value="1"/>
</dbReference>
<feature type="transmembrane region" description="Helical" evidence="7">
    <location>
        <begin position="12"/>
        <end position="30"/>
    </location>
</feature>
<feature type="transmembrane region" description="Helical" evidence="7">
    <location>
        <begin position="306"/>
        <end position="329"/>
    </location>
</feature>
<feature type="transmembrane region" description="Helical" evidence="7">
    <location>
        <begin position="398"/>
        <end position="421"/>
    </location>
</feature>
<feature type="transmembrane region" description="Helical" evidence="7">
    <location>
        <begin position="272"/>
        <end position="294"/>
    </location>
</feature>
<evidence type="ECO:0000256" key="6">
    <source>
        <dbReference type="SAM" id="MobiDB-lite"/>
    </source>
</evidence>
<keyword evidence="5 7" id="KW-0472">Membrane</keyword>
<dbReference type="PANTHER" id="PTHR30250:SF11">
    <property type="entry name" value="O-ANTIGEN TRANSPORTER-RELATED"/>
    <property type="match status" value="1"/>
</dbReference>
<evidence type="ECO:0000313" key="9">
    <source>
        <dbReference type="Proteomes" id="UP000598775"/>
    </source>
</evidence>
<evidence type="ECO:0000256" key="5">
    <source>
        <dbReference type="ARBA" id="ARBA00023136"/>
    </source>
</evidence>
<keyword evidence="3 7" id="KW-0812">Transmembrane</keyword>
<evidence type="ECO:0008006" key="10">
    <source>
        <dbReference type="Google" id="ProtNLM"/>
    </source>
</evidence>
<evidence type="ECO:0000256" key="4">
    <source>
        <dbReference type="ARBA" id="ARBA00022989"/>
    </source>
</evidence>
<feature type="transmembrane region" description="Helical" evidence="7">
    <location>
        <begin position="121"/>
        <end position="141"/>
    </location>
</feature>
<dbReference type="EMBL" id="BMGP01000001">
    <property type="protein sequence ID" value="GGF13871.1"/>
    <property type="molecule type" value="Genomic_DNA"/>
</dbReference>
<dbReference type="AlphaFoldDB" id="A0A917B0F8"/>
<feature type="transmembrane region" description="Helical" evidence="7">
    <location>
        <begin position="88"/>
        <end position="109"/>
    </location>
</feature>
<feature type="transmembrane region" description="Helical" evidence="7">
    <location>
        <begin position="341"/>
        <end position="360"/>
    </location>
</feature>
<feature type="transmembrane region" description="Helical" evidence="7">
    <location>
        <begin position="161"/>
        <end position="180"/>
    </location>
</feature>
<feature type="transmembrane region" description="Helical" evidence="7">
    <location>
        <begin position="50"/>
        <end position="67"/>
    </location>
</feature>
<comment type="caution">
    <text evidence="8">The sequence shown here is derived from an EMBL/GenBank/DDBJ whole genome shotgun (WGS) entry which is preliminary data.</text>
</comment>
<keyword evidence="9" id="KW-1185">Reference proteome</keyword>
<evidence type="ECO:0000256" key="7">
    <source>
        <dbReference type="SAM" id="Phobius"/>
    </source>
</evidence>
<evidence type="ECO:0000256" key="3">
    <source>
        <dbReference type="ARBA" id="ARBA00022692"/>
    </source>
</evidence>
<dbReference type="InterPro" id="IPR050833">
    <property type="entry name" value="Poly_Biosynth_Transport"/>
</dbReference>
<accession>A0A917B0F8</accession>
<comment type="subcellular location">
    <subcellularLocation>
        <location evidence="1">Cell membrane</location>
        <topology evidence="1">Multi-pass membrane protein</topology>
    </subcellularLocation>
</comment>
<feature type="transmembrane region" description="Helical" evidence="7">
    <location>
        <begin position="372"/>
        <end position="392"/>
    </location>
</feature>
<evidence type="ECO:0000256" key="1">
    <source>
        <dbReference type="ARBA" id="ARBA00004651"/>
    </source>
</evidence>
<keyword evidence="4 7" id="KW-1133">Transmembrane helix</keyword>
<name>A0A917B0F8_9MICO</name>
<keyword evidence="2" id="KW-1003">Cell membrane</keyword>
<protein>
    <recommendedName>
        <fullName evidence="10">Polysaccharide biosynthesis protein</fullName>
    </recommendedName>
</protein>
<gene>
    <name evidence="8" type="ORF">GCM10011399_04690</name>
</gene>
<evidence type="ECO:0000313" key="8">
    <source>
        <dbReference type="EMBL" id="GGF13871.1"/>
    </source>
</evidence>
<evidence type="ECO:0000256" key="2">
    <source>
        <dbReference type="ARBA" id="ARBA00022475"/>
    </source>
</evidence>
<feature type="transmembrane region" description="Helical" evidence="7">
    <location>
        <begin position="227"/>
        <end position="247"/>
    </location>
</feature>
<dbReference type="GO" id="GO:0005886">
    <property type="term" value="C:plasma membrane"/>
    <property type="evidence" value="ECO:0007669"/>
    <property type="project" value="UniProtKB-SubCell"/>
</dbReference>
<reference evidence="8 9" key="1">
    <citation type="journal article" date="2014" name="Int. J. Syst. Evol. Microbiol.">
        <title>Complete genome sequence of Corynebacterium casei LMG S-19264T (=DSM 44701T), isolated from a smear-ripened cheese.</title>
        <authorList>
            <consortium name="US DOE Joint Genome Institute (JGI-PGF)"/>
            <person name="Walter F."/>
            <person name="Albersmeier A."/>
            <person name="Kalinowski J."/>
            <person name="Ruckert C."/>
        </authorList>
    </citation>
    <scope>NUCLEOTIDE SEQUENCE [LARGE SCALE GENOMIC DNA]</scope>
    <source>
        <strain evidence="8 9">CGMCC 1.12976</strain>
    </source>
</reference>